<sequence length="310" mass="34317">MNKPAATSPFHPRNRHQGRYDFAALTAAHPPLAIKVRPNGYGDLSVDFADPEAVMLLNQALIKLFYNLNWQLPEGYLTPPVPGRADYIHALADLLAGDNGGKIPRDLDIMDIGCGANLIYPLIGHAEYGWRFTGTDITAEAITAANQIVASNPGLQRGVRLRRQKNASAIFAGVVHKNERYHAVLCNPPFHASAQEAAMVGQRKTRNLGLGKNAPLNFGGQHNELWCEGGERQFVGQMIDESVAFADHIVWFTSLVSRKENLPALRDQLRDLEAYEVRIIEMAQGQKQSRFIAWTFLPPAARAKRIARHG</sequence>
<evidence type="ECO:0000256" key="3">
    <source>
        <dbReference type="ARBA" id="ARBA00022603"/>
    </source>
</evidence>
<keyword evidence="5 6" id="KW-0949">S-adenosyl-L-methionine</keyword>
<keyword evidence="2 6" id="KW-0698">rRNA processing</keyword>
<dbReference type="Gene3D" id="3.40.50.150">
    <property type="entry name" value="Vaccinia Virus protein VP39"/>
    <property type="match status" value="1"/>
</dbReference>
<dbReference type="PANTHER" id="PTHR13393">
    <property type="entry name" value="SAM-DEPENDENT METHYLTRANSFERASE"/>
    <property type="match status" value="1"/>
</dbReference>
<dbReference type="PANTHER" id="PTHR13393:SF0">
    <property type="entry name" value="RNA N6-ADENOSINE-METHYLTRANSFERASE METTL16"/>
    <property type="match status" value="1"/>
</dbReference>
<comment type="subcellular location">
    <subcellularLocation>
        <location evidence="6">Cytoplasm</location>
    </subcellularLocation>
</comment>
<protein>
    <recommendedName>
        <fullName evidence="6">Ribosomal RNA large subunit methyltransferase F</fullName>
        <ecNumber evidence="6">2.1.1.181</ecNumber>
    </recommendedName>
    <alternativeName>
        <fullName evidence="6">23S rRNA mA1618 methyltransferase</fullName>
    </alternativeName>
    <alternativeName>
        <fullName evidence="6">rRNA adenine N-6-methyltransferase</fullName>
    </alternativeName>
</protein>
<comment type="catalytic activity">
    <reaction evidence="6">
        <text>adenosine(1618) in 23S rRNA + S-adenosyl-L-methionine = N(6)-methyladenosine(1618) in 23S rRNA + S-adenosyl-L-homocysteine + H(+)</text>
        <dbReference type="Rhea" id="RHEA:16497"/>
        <dbReference type="Rhea" id="RHEA-COMP:10229"/>
        <dbReference type="Rhea" id="RHEA-COMP:10231"/>
        <dbReference type="ChEBI" id="CHEBI:15378"/>
        <dbReference type="ChEBI" id="CHEBI:57856"/>
        <dbReference type="ChEBI" id="CHEBI:59789"/>
        <dbReference type="ChEBI" id="CHEBI:74411"/>
        <dbReference type="ChEBI" id="CHEBI:74449"/>
        <dbReference type="EC" id="2.1.1.181"/>
    </reaction>
</comment>
<dbReference type="InterPro" id="IPR029063">
    <property type="entry name" value="SAM-dependent_MTases_sf"/>
</dbReference>
<evidence type="ECO:0000256" key="4">
    <source>
        <dbReference type="ARBA" id="ARBA00022679"/>
    </source>
</evidence>
<dbReference type="GO" id="GO:0070475">
    <property type="term" value="P:rRNA base methylation"/>
    <property type="evidence" value="ECO:0007669"/>
    <property type="project" value="TreeGrafter"/>
</dbReference>
<comment type="caution">
    <text evidence="7">The sequence shown here is derived from an EMBL/GenBank/DDBJ whole genome shotgun (WGS) entry which is preliminary data.</text>
</comment>
<evidence type="ECO:0000256" key="5">
    <source>
        <dbReference type="ARBA" id="ARBA00022691"/>
    </source>
</evidence>
<dbReference type="Proteomes" id="UP000030853">
    <property type="component" value="Unassembled WGS sequence"/>
</dbReference>
<proteinExistence type="inferred from homology"/>
<organism evidence="7 8">
    <name type="scientific">Pantoea rodasii</name>
    <dbReference type="NCBI Taxonomy" id="1076549"/>
    <lineage>
        <taxon>Bacteria</taxon>
        <taxon>Pseudomonadati</taxon>
        <taxon>Pseudomonadota</taxon>
        <taxon>Gammaproteobacteria</taxon>
        <taxon>Enterobacterales</taxon>
        <taxon>Erwiniaceae</taxon>
        <taxon>Pantoea</taxon>
    </lineage>
</organism>
<gene>
    <name evidence="6" type="primary">rlmF</name>
    <name evidence="7" type="ORF">QU24_23125</name>
</gene>
<comment type="similarity">
    <text evidence="6">Belongs to the methyltransferase superfamily. METTL16/RlmF family.</text>
</comment>
<dbReference type="PIRSF" id="PIRSF029038">
    <property type="entry name" value="Mtase_YbiN_prd"/>
    <property type="match status" value="1"/>
</dbReference>
<dbReference type="InterPro" id="IPR016909">
    <property type="entry name" value="rRNA_lsu_MeTfrase_F"/>
</dbReference>
<comment type="function">
    <text evidence="6">Specifically methylates the adenine in position 1618 of 23S rRNA.</text>
</comment>
<dbReference type="EMBL" id="JTJJ01000113">
    <property type="protein sequence ID" value="KHJ65710.1"/>
    <property type="molecule type" value="Genomic_DNA"/>
</dbReference>
<keyword evidence="3 6" id="KW-0489">Methyltransferase</keyword>
<dbReference type="GO" id="GO:0003676">
    <property type="term" value="F:nucleic acid binding"/>
    <property type="evidence" value="ECO:0007669"/>
    <property type="project" value="InterPro"/>
</dbReference>
<dbReference type="PROSITE" id="PS00092">
    <property type="entry name" value="N6_MTASE"/>
    <property type="match status" value="1"/>
</dbReference>
<evidence type="ECO:0000313" key="8">
    <source>
        <dbReference type="Proteomes" id="UP000030853"/>
    </source>
</evidence>
<dbReference type="CDD" id="cd02440">
    <property type="entry name" value="AdoMet_MTases"/>
    <property type="match status" value="1"/>
</dbReference>
<evidence type="ECO:0000256" key="1">
    <source>
        <dbReference type="ARBA" id="ARBA00022490"/>
    </source>
</evidence>
<dbReference type="InterPro" id="IPR002052">
    <property type="entry name" value="DNA_methylase_N6_adenine_CS"/>
</dbReference>
<evidence type="ECO:0000313" key="7">
    <source>
        <dbReference type="EMBL" id="KHJ65710.1"/>
    </source>
</evidence>
<dbReference type="NCBIfam" id="NF008725">
    <property type="entry name" value="PRK11727.1"/>
    <property type="match status" value="1"/>
</dbReference>
<dbReference type="GO" id="GO:0052907">
    <property type="term" value="F:23S rRNA (adenine(1618)-N(6))-methyltransferase activity"/>
    <property type="evidence" value="ECO:0007669"/>
    <property type="project" value="UniProtKB-EC"/>
</dbReference>
<evidence type="ECO:0000256" key="2">
    <source>
        <dbReference type="ARBA" id="ARBA00022552"/>
    </source>
</evidence>
<dbReference type="GO" id="GO:0005737">
    <property type="term" value="C:cytoplasm"/>
    <property type="evidence" value="ECO:0007669"/>
    <property type="project" value="UniProtKB-SubCell"/>
</dbReference>
<keyword evidence="1 6" id="KW-0963">Cytoplasm</keyword>
<name>A0A0B1R3Q7_9GAMM</name>
<keyword evidence="4 6" id="KW-0808">Transferase</keyword>
<dbReference type="Pfam" id="PF05971">
    <property type="entry name" value="Methyltransf_10"/>
    <property type="match status" value="1"/>
</dbReference>
<dbReference type="HAMAP" id="MF_01848">
    <property type="entry name" value="23SrRNA_methyltr_F"/>
    <property type="match status" value="1"/>
</dbReference>
<dbReference type="AlphaFoldDB" id="A0A0B1R3Q7"/>
<evidence type="ECO:0000256" key="6">
    <source>
        <dbReference type="HAMAP-Rule" id="MF_01848"/>
    </source>
</evidence>
<dbReference type="InterPro" id="IPR010286">
    <property type="entry name" value="METTL16/RlmF"/>
</dbReference>
<accession>A0A0B1R3Q7</accession>
<dbReference type="EC" id="2.1.1.181" evidence="6"/>
<dbReference type="SUPFAM" id="SSF53335">
    <property type="entry name" value="S-adenosyl-L-methionine-dependent methyltransferases"/>
    <property type="match status" value="1"/>
</dbReference>
<dbReference type="RefSeq" id="WP_039336035.1">
    <property type="nucleotide sequence ID" value="NZ_JTJJ01000113.1"/>
</dbReference>
<reference evidence="7 8" key="1">
    <citation type="submission" date="2014-11" db="EMBL/GenBank/DDBJ databases">
        <title>Genome sequencing of Pantoea rodasii ND03.</title>
        <authorList>
            <person name="Muhamad Yunos N.Y."/>
            <person name="Chan K.-G."/>
        </authorList>
    </citation>
    <scope>NUCLEOTIDE SEQUENCE [LARGE SCALE GENOMIC DNA]</scope>
    <source>
        <strain evidence="7 8">ND03</strain>
    </source>
</reference>